<dbReference type="AlphaFoldDB" id="A0A5Q4VH68"/>
<comment type="caution">
    <text evidence="1">The sequence shown here is derived from an EMBL/GenBank/DDBJ whole genome shotgun (WGS) entry which is preliminary data.</text>
</comment>
<dbReference type="OrthoDB" id="9820376at2"/>
<evidence type="ECO:0000313" key="2">
    <source>
        <dbReference type="Proteomes" id="UP000321899"/>
    </source>
</evidence>
<reference evidence="1 2" key="1">
    <citation type="submission" date="2019-06" db="EMBL/GenBank/DDBJ databases">
        <title>Desulfobotulus mexicanus sp. nov., a novel sulfate-reducing bacterium isolated from the sediment of an alkaline crater lake in Mexico.</title>
        <authorList>
            <person name="Hirschler-Rea A."/>
        </authorList>
    </citation>
    <scope>NUCLEOTIDE SEQUENCE [LARGE SCALE GENOMIC DNA]</scope>
    <source>
        <strain evidence="1 2">PAR22N</strain>
    </source>
</reference>
<accession>A0A5Q4VH68</accession>
<keyword evidence="2" id="KW-1185">Reference proteome</keyword>
<organism evidence="1 2">
    <name type="scientific">Desulfobotulus mexicanus</name>
    <dbReference type="NCBI Taxonomy" id="2586642"/>
    <lineage>
        <taxon>Bacteria</taxon>
        <taxon>Pseudomonadati</taxon>
        <taxon>Thermodesulfobacteriota</taxon>
        <taxon>Desulfobacteria</taxon>
        <taxon>Desulfobacterales</taxon>
        <taxon>Desulfobacteraceae</taxon>
        <taxon>Desulfobotulus</taxon>
    </lineage>
</organism>
<dbReference type="RefSeq" id="WP_139446575.1">
    <property type="nucleotide sequence ID" value="NZ_VDMB01000003.1"/>
</dbReference>
<gene>
    <name evidence="1" type="ORF">FIM25_04070</name>
</gene>
<name>A0A5Q4VH68_9BACT</name>
<evidence type="ECO:0000313" key="1">
    <source>
        <dbReference type="EMBL" id="TYT75622.1"/>
    </source>
</evidence>
<proteinExistence type="predicted"/>
<dbReference type="Proteomes" id="UP000321899">
    <property type="component" value="Unassembled WGS sequence"/>
</dbReference>
<protein>
    <submittedName>
        <fullName evidence="1">Uncharacterized protein</fullName>
    </submittedName>
</protein>
<dbReference type="EMBL" id="VDMB01000003">
    <property type="protein sequence ID" value="TYT75622.1"/>
    <property type="molecule type" value="Genomic_DNA"/>
</dbReference>
<sequence length="228" mass="25960">MNERGTGPRWLELLSGFFRISTRQGKKTPEEFNRQSIEELADLQEKGDGRLVEKMFDAGPGMSSWAMKLQQRFLEVLDEKETYIADKGALPYPEAWIRLAFKFQAMRCTSAGQEEFMSAIRNGLDHLACFQNVSPADRESLMTVERYREEVRKAGVSPGEEDAVFLSDGSSLKNVLKGYSKALPVFNRYHDAIEERKKISSMELNDFMIQVKNYLGSSAGIRRQGQPE</sequence>